<organism evidence="4 5">
    <name type="scientific">Enterobacter cloacae</name>
    <dbReference type="NCBI Taxonomy" id="550"/>
    <lineage>
        <taxon>Bacteria</taxon>
        <taxon>Pseudomonadati</taxon>
        <taxon>Pseudomonadota</taxon>
        <taxon>Gammaproteobacteria</taxon>
        <taxon>Enterobacterales</taxon>
        <taxon>Enterobacteriaceae</taxon>
        <taxon>Enterobacter</taxon>
        <taxon>Enterobacter cloacae complex</taxon>
    </lineage>
</organism>
<dbReference type="EMBL" id="FJXR01000062">
    <property type="protein sequence ID" value="CZW50844.1"/>
    <property type="molecule type" value="Genomic_DNA"/>
</dbReference>
<sequence>MTKKAKQARRPTQVRGTERFGHILDMAAGIIAEKGLDHLTMQNIAVTAKTTIGSLYHFFPSKEAVIHALIEQHEQNLQDILVNLEERFNIDNIQNKDVSVFIGMLFSPYSDYLLSRRDYLPLLQFQGFKFMESKLLEFIKKTLRKRYPNLDEKQLIIEADFIHAIATGILQQATQRDDKMAFHFVPKILIVLTAYLKTIEVNYNC</sequence>
<evidence type="ECO:0000256" key="1">
    <source>
        <dbReference type="ARBA" id="ARBA00023125"/>
    </source>
</evidence>
<feature type="domain" description="HTH tetR-type" evidence="3">
    <location>
        <begin position="17"/>
        <end position="77"/>
    </location>
</feature>
<dbReference type="Proteomes" id="UP000076008">
    <property type="component" value="Unassembled WGS sequence"/>
</dbReference>
<protein>
    <submittedName>
        <fullName evidence="4">Regulatory protein TetR</fullName>
    </submittedName>
</protein>
<reference evidence="4 5" key="1">
    <citation type="submission" date="2016-03" db="EMBL/GenBank/DDBJ databases">
        <authorList>
            <consortium name="Pathogen Informatics"/>
        </authorList>
    </citation>
    <scope>NUCLEOTIDE SEQUENCE [LARGE SCALE GENOMIC DNA]</scope>
    <source>
        <strain evidence="5">e1252</strain>
    </source>
</reference>
<dbReference type="InterPro" id="IPR050624">
    <property type="entry name" value="HTH-type_Tx_Regulator"/>
</dbReference>
<evidence type="ECO:0000313" key="4">
    <source>
        <dbReference type="EMBL" id="CZW50844.1"/>
    </source>
</evidence>
<dbReference type="SUPFAM" id="SSF46689">
    <property type="entry name" value="Homeodomain-like"/>
    <property type="match status" value="1"/>
</dbReference>
<name>A0A144VB10_ENTCL</name>
<proteinExistence type="predicted"/>
<dbReference type="InterPro" id="IPR009057">
    <property type="entry name" value="Homeodomain-like_sf"/>
</dbReference>
<evidence type="ECO:0000313" key="5">
    <source>
        <dbReference type="Proteomes" id="UP000076008"/>
    </source>
</evidence>
<dbReference type="InterPro" id="IPR001647">
    <property type="entry name" value="HTH_TetR"/>
</dbReference>
<dbReference type="Pfam" id="PF00440">
    <property type="entry name" value="TetR_N"/>
    <property type="match status" value="1"/>
</dbReference>
<dbReference type="RefSeq" id="WP_063145809.1">
    <property type="nucleotide sequence ID" value="NZ_FJXR01000062.1"/>
</dbReference>
<dbReference type="AlphaFoldDB" id="A0A144VB10"/>
<accession>A0A144VB10</accession>
<gene>
    <name evidence="4" type="primary">kstR2</name>
    <name evidence="4" type="ORF">SAMEA2273318_04973</name>
</gene>
<evidence type="ECO:0000259" key="3">
    <source>
        <dbReference type="PROSITE" id="PS50977"/>
    </source>
</evidence>
<dbReference type="PANTHER" id="PTHR43479:SF11">
    <property type="entry name" value="ACREF_ENVCD OPERON REPRESSOR-RELATED"/>
    <property type="match status" value="1"/>
</dbReference>
<feature type="DNA-binding region" description="H-T-H motif" evidence="2">
    <location>
        <begin position="40"/>
        <end position="59"/>
    </location>
</feature>
<dbReference type="GO" id="GO:0003677">
    <property type="term" value="F:DNA binding"/>
    <property type="evidence" value="ECO:0007669"/>
    <property type="project" value="UniProtKB-UniRule"/>
</dbReference>
<keyword evidence="1 2" id="KW-0238">DNA-binding</keyword>
<dbReference type="PROSITE" id="PS50977">
    <property type="entry name" value="HTH_TETR_2"/>
    <property type="match status" value="1"/>
</dbReference>
<dbReference type="PRINTS" id="PR00455">
    <property type="entry name" value="HTHTETR"/>
</dbReference>
<dbReference type="Gene3D" id="1.10.357.10">
    <property type="entry name" value="Tetracycline Repressor, domain 2"/>
    <property type="match status" value="1"/>
</dbReference>
<dbReference type="PANTHER" id="PTHR43479">
    <property type="entry name" value="ACREF/ENVCD OPERON REPRESSOR-RELATED"/>
    <property type="match status" value="1"/>
</dbReference>
<evidence type="ECO:0000256" key="2">
    <source>
        <dbReference type="PROSITE-ProRule" id="PRU00335"/>
    </source>
</evidence>